<dbReference type="PANTHER" id="PTHR30537:SF5">
    <property type="entry name" value="HTH-TYPE TRANSCRIPTIONAL ACTIVATOR TTDR-RELATED"/>
    <property type="match status" value="1"/>
</dbReference>
<evidence type="ECO:0000256" key="2">
    <source>
        <dbReference type="SAM" id="MobiDB-lite"/>
    </source>
</evidence>
<dbReference type="SUPFAM" id="SSF53850">
    <property type="entry name" value="Periplasmic binding protein-like II"/>
    <property type="match status" value="1"/>
</dbReference>
<protein>
    <submittedName>
        <fullName evidence="3">LysR family transcriptional regulator</fullName>
    </submittedName>
</protein>
<comment type="similarity">
    <text evidence="1">Belongs to the LysR transcriptional regulatory family.</text>
</comment>
<dbReference type="EMBL" id="CP065687">
    <property type="protein sequence ID" value="QPS46556.1"/>
    <property type="molecule type" value="Genomic_DNA"/>
</dbReference>
<dbReference type="PANTHER" id="PTHR30537">
    <property type="entry name" value="HTH-TYPE TRANSCRIPTIONAL REGULATOR"/>
    <property type="match status" value="1"/>
</dbReference>
<gene>
    <name evidence="3" type="ORF">I6G56_31360</name>
</gene>
<proteinExistence type="inferred from homology"/>
<feature type="compositionally biased region" description="Polar residues" evidence="2">
    <location>
        <begin position="92"/>
        <end position="103"/>
    </location>
</feature>
<dbReference type="AlphaFoldDB" id="A0A7U4P8U6"/>
<dbReference type="Gene3D" id="3.40.190.290">
    <property type="match status" value="1"/>
</dbReference>
<dbReference type="Proteomes" id="UP000594943">
    <property type="component" value="Chromosome 2"/>
</dbReference>
<dbReference type="InterPro" id="IPR005119">
    <property type="entry name" value="LysR_subst-bd"/>
</dbReference>
<dbReference type="InterPro" id="IPR058163">
    <property type="entry name" value="LysR-type_TF_proteobact-type"/>
</dbReference>
<dbReference type="KEGG" id="bhg:I6G56_31360"/>
<evidence type="ECO:0000256" key="1">
    <source>
        <dbReference type="ARBA" id="ARBA00009437"/>
    </source>
</evidence>
<evidence type="ECO:0000313" key="3">
    <source>
        <dbReference type="EMBL" id="QPS46556.1"/>
    </source>
</evidence>
<name>A0A7U4P8U6_9BURK</name>
<feature type="region of interest" description="Disordered" evidence="2">
    <location>
        <begin position="62"/>
        <end position="103"/>
    </location>
</feature>
<evidence type="ECO:0000313" key="4">
    <source>
        <dbReference type="Proteomes" id="UP000594943"/>
    </source>
</evidence>
<reference evidence="3 4" key="1">
    <citation type="submission" date="2020-12" db="EMBL/GenBank/DDBJ databases">
        <title>FDA dAtabase for Regulatory Grade micrObial Sequences (FDA-ARGOS): Supporting development and validation of Infectious Disease Dx tests.</title>
        <authorList>
            <person name="Nelson B."/>
            <person name="Plummer A."/>
            <person name="Tallon L."/>
            <person name="Sadzewicz L."/>
            <person name="Zhao X."/>
            <person name="Boylan J."/>
            <person name="Ott S."/>
            <person name="Bowen H."/>
            <person name="Vavikolanu K."/>
            <person name="Mehta A."/>
            <person name="Aluvathingal J."/>
            <person name="Nadendla S."/>
            <person name="Myers T."/>
            <person name="Yan Y."/>
            <person name="Sichtig H."/>
        </authorList>
    </citation>
    <scope>NUCLEOTIDE SEQUENCE [LARGE SCALE GENOMIC DNA]</scope>
    <source>
        <strain evidence="3 4">FDAARGOS_899</strain>
    </source>
</reference>
<organism evidence="3 4">
    <name type="scientific">Burkholderia humptydooensis</name>
    <dbReference type="NCBI Taxonomy" id="430531"/>
    <lineage>
        <taxon>Bacteria</taxon>
        <taxon>Pseudomonadati</taxon>
        <taxon>Pseudomonadota</taxon>
        <taxon>Betaproteobacteria</taxon>
        <taxon>Burkholderiales</taxon>
        <taxon>Burkholderiaceae</taxon>
        <taxon>Burkholderia</taxon>
        <taxon>pseudomallei group</taxon>
    </lineage>
</organism>
<feature type="compositionally biased region" description="Polar residues" evidence="2">
    <location>
        <begin position="70"/>
        <end position="80"/>
    </location>
</feature>
<accession>A0A7U4P8U6</accession>
<accession>A0A7T2WZT2</accession>
<dbReference type="Pfam" id="PF03466">
    <property type="entry name" value="LysR_substrate"/>
    <property type="match status" value="1"/>
</dbReference>
<sequence length="103" mass="11019">MVELATRDALARALAGLGVALLPHFIVAAALDAGRLVTVLEPFAQAPLPVNAMYPQHRQDMAACRAADRPSTTIRRNASSPPADVRARLRDLSNSGARNYSKN</sequence>